<sequence>MSMFYVNKDESRSMMHERAIVAEISSGEITAQTMVWSDGWPKWKPIGEVDNFKSILAEHDPSLSATAAARQSVEKAAEKWYYIDEKQAQMGPFEVSIIRSLIGNGTVKTNTLVWCPSLSDTWAKAGEVDDIKHVFADAKKQKNDGWFYTDKYRAQKGPVLEGVLSQLLVSKDITEDTLVWKEGMRDWLPLKDIPSLATLALNALLPPEARVEMGEAGSNGGDAKISGSGGGEKGGAGDEKVGQKRKRKKKKNKKWKKFENTPHVYVTGLPKDVTRDEIHDHFKKAGIIDTALDKGPKIKIYMDKTGKPKGDGLVSYMKMDSVPLAIELLNDSQFRPGITIKVSKAEFQQKGDKFIEKKLTKTDLKFKRFKKQQALDWDEDGVNQIKGFRIVVLKHMFTPEEAKPDKEKFYRELEAEVGSEIESKCGDIDKLTVFENNPDGVIAVKFKSGQAAAECIKVMHNRYFGQRKIECVYFDGKTNYKVGESAEDLKEREEAYSKWMMGEGDSKS</sequence>
<evidence type="ECO:0000256" key="4">
    <source>
        <dbReference type="ARBA" id="ARBA00022884"/>
    </source>
</evidence>
<evidence type="ECO:0000256" key="2">
    <source>
        <dbReference type="ARBA" id="ARBA00022664"/>
    </source>
</evidence>
<dbReference type="AlphaFoldDB" id="A0A7S0GK02"/>
<feature type="region of interest" description="Disordered" evidence="7">
    <location>
        <begin position="213"/>
        <end position="255"/>
    </location>
</feature>
<dbReference type="InterPro" id="IPR025640">
    <property type="entry name" value="GYF_2"/>
</dbReference>
<reference evidence="9" key="1">
    <citation type="submission" date="2021-01" db="EMBL/GenBank/DDBJ databases">
        <authorList>
            <person name="Corre E."/>
            <person name="Pelletier E."/>
            <person name="Niang G."/>
            <person name="Scheremetjew M."/>
            <person name="Finn R."/>
            <person name="Kale V."/>
            <person name="Holt S."/>
            <person name="Cochrane G."/>
            <person name="Meng A."/>
            <person name="Brown T."/>
            <person name="Cohen L."/>
        </authorList>
    </citation>
    <scope>NUCLEOTIDE SEQUENCE</scope>
    <source>
        <strain evidence="9">CCMP2058</strain>
    </source>
</reference>
<comment type="similarity">
    <text evidence="1">Belongs to the HTATSF1 family.</text>
</comment>
<dbReference type="SUPFAM" id="SSF54928">
    <property type="entry name" value="RNA-binding domain, RBD"/>
    <property type="match status" value="1"/>
</dbReference>
<keyword evidence="2" id="KW-0507">mRNA processing</keyword>
<dbReference type="InterPro" id="IPR034392">
    <property type="entry name" value="TatSF1-like_RRM1"/>
</dbReference>
<dbReference type="InterPro" id="IPR000504">
    <property type="entry name" value="RRM_dom"/>
</dbReference>
<dbReference type="FunFam" id="3.30.70.330:FF:000105">
    <property type="entry name" value="HIV Tat-specific factor 1 homolog"/>
    <property type="match status" value="1"/>
</dbReference>
<evidence type="ECO:0000313" key="9">
    <source>
        <dbReference type="EMBL" id="CAD8429030.1"/>
    </source>
</evidence>
<dbReference type="InterPro" id="IPR012677">
    <property type="entry name" value="Nucleotide-bd_a/b_plait_sf"/>
</dbReference>
<feature type="compositionally biased region" description="Basic residues" evidence="7">
    <location>
        <begin position="243"/>
        <end position="255"/>
    </location>
</feature>
<proteinExistence type="inferred from homology"/>
<evidence type="ECO:0000259" key="8">
    <source>
        <dbReference type="PROSITE" id="PS50102"/>
    </source>
</evidence>
<dbReference type="InterPro" id="IPR035979">
    <property type="entry name" value="RBD_domain_sf"/>
</dbReference>
<evidence type="ECO:0000256" key="7">
    <source>
        <dbReference type="SAM" id="MobiDB-lite"/>
    </source>
</evidence>
<dbReference type="EMBL" id="HBEM01000742">
    <property type="protein sequence ID" value="CAD8429030.1"/>
    <property type="molecule type" value="Transcribed_RNA"/>
</dbReference>
<dbReference type="InterPro" id="IPR034393">
    <property type="entry name" value="TatSF1-like"/>
</dbReference>
<dbReference type="PANTHER" id="PTHR15608">
    <property type="entry name" value="SPLICING FACTOR U2AF-ASSOCIATED PROTEIN 2"/>
    <property type="match status" value="1"/>
</dbReference>
<evidence type="ECO:0000256" key="3">
    <source>
        <dbReference type="ARBA" id="ARBA00022737"/>
    </source>
</evidence>
<keyword evidence="3" id="KW-0677">Repeat</keyword>
<dbReference type="PROSITE" id="PS50102">
    <property type="entry name" value="RRM"/>
    <property type="match status" value="1"/>
</dbReference>
<dbReference type="Gene3D" id="3.30.70.330">
    <property type="match status" value="2"/>
</dbReference>
<dbReference type="PANTHER" id="PTHR15608:SF0">
    <property type="entry name" value="HIV TAT-SPECIFIC FACTOR 1"/>
    <property type="match status" value="1"/>
</dbReference>
<dbReference type="GO" id="GO:0005684">
    <property type="term" value="C:U2-type spliceosomal complex"/>
    <property type="evidence" value="ECO:0007669"/>
    <property type="project" value="TreeGrafter"/>
</dbReference>
<keyword evidence="4 6" id="KW-0694">RNA-binding</keyword>
<dbReference type="Pfam" id="PF14237">
    <property type="entry name" value="GYF_2"/>
    <property type="match status" value="3"/>
</dbReference>
<dbReference type="GO" id="GO:0000398">
    <property type="term" value="P:mRNA splicing, via spliceosome"/>
    <property type="evidence" value="ECO:0007669"/>
    <property type="project" value="InterPro"/>
</dbReference>
<protein>
    <recommendedName>
        <fullName evidence="8">RRM domain-containing protein</fullName>
    </recommendedName>
</protein>
<dbReference type="CDD" id="cd12281">
    <property type="entry name" value="RRM1_TatSF1_like"/>
    <property type="match status" value="1"/>
</dbReference>
<evidence type="ECO:0000256" key="6">
    <source>
        <dbReference type="PROSITE-ProRule" id="PRU00176"/>
    </source>
</evidence>
<dbReference type="GO" id="GO:0005686">
    <property type="term" value="C:U2 snRNP"/>
    <property type="evidence" value="ECO:0007669"/>
    <property type="project" value="TreeGrafter"/>
</dbReference>
<organism evidence="9">
    <name type="scientific">Amorphochlora amoebiformis</name>
    <dbReference type="NCBI Taxonomy" id="1561963"/>
    <lineage>
        <taxon>Eukaryota</taxon>
        <taxon>Sar</taxon>
        <taxon>Rhizaria</taxon>
        <taxon>Cercozoa</taxon>
        <taxon>Chlorarachniophyceae</taxon>
        <taxon>Amorphochlora</taxon>
    </lineage>
</organism>
<dbReference type="GO" id="GO:0003723">
    <property type="term" value="F:RNA binding"/>
    <property type="evidence" value="ECO:0007669"/>
    <property type="project" value="UniProtKB-UniRule"/>
</dbReference>
<evidence type="ECO:0000256" key="1">
    <source>
        <dbReference type="ARBA" id="ARBA00007747"/>
    </source>
</evidence>
<gene>
    <name evidence="9" type="ORF">LAMO00422_LOCUS540</name>
</gene>
<feature type="domain" description="RRM" evidence="8">
    <location>
        <begin position="262"/>
        <end position="347"/>
    </location>
</feature>
<keyword evidence="5" id="KW-0508">mRNA splicing</keyword>
<accession>A0A7S0GK02</accession>
<dbReference type="SMART" id="SM00360">
    <property type="entry name" value="RRM"/>
    <property type="match status" value="2"/>
</dbReference>
<dbReference type="Pfam" id="PF00076">
    <property type="entry name" value="RRM_1"/>
    <property type="match status" value="1"/>
</dbReference>
<evidence type="ECO:0000256" key="5">
    <source>
        <dbReference type="ARBA" id="ARBA00023187"/>
    </source>
</evidence>
<name>A0A7S0GK02_9EUKA</name>